<evidence type="ECO:0000256" key="1">
    <source>
        <dbReference type="ARBA" id="ARBA00022737"/>
    </source>
</evidence>
<reference evidence="6" key="1">
    <citation type="submission" date="2023-07" db="EMBL/GenBank/DDBJ databases">
        <authorList>
            <person name="Colorado M.A."/>
            <person name="Villamil L.M."/>
            <person name="Melo J.F."/>
            <person name="Rodriguez J.A."/>
            <person name="Ruiz R.Y."/>
        </authorList>
    </citation>
    <scope>NUCLEOTIDE SEQUENCE [LARGE SCALE GENOMIC DNA]</scope>
    <source>
        <strain evidence="6">C33</strain>
    </source>
</reference>
<dbReference type="PANTHER" id="PTHR44858:SF1">
    <property type="entry name" value="UDP-N-ACETYLGLUCOSAMINE--PEPTIDE N-ACETYLGLUCOSAMINYLTRANSFERASE SPINDLY-RELATED"/>
    <property type="match status" value="1"/>
</dbReference>
<dbReference type="InterPro" id="IPR011990">
    <property type="entry name" value="TPR-like_helical_dom_sf"/>
</dbReference>
<dbReference type="InterPro" id="IPR019734">
    <property type="entry name" value="TPR_rpt"/>
</dbReference>
<feature type="chain" id="PRO_5045372227" evidence="4">
    <location>
        <begin position="19"/>
        <end position="206"/>
    </location>
</feature>
<keyword evidence="4" id="KW-0732">Signal</keyword>
<dbReference type="Proteomes" id="UP001279681">
    <property type="component" value="Unassembled WGS sequence"/>
</dbReference>
<sequence>MRKLVGILFLMLSFIAFCDQRPPYIKSLESQISREDDRDKAAILLKEYEKYFKSYINSISGNENQVFYLGDQYFRNRKYERAAQIFSSNIDSSRNLFGAGTSYRFIGDYNKAIDFYSVAISIEPSMKEAYLGRGLAYRNLGRYNKAVDDIQIYMNYTPTVEGFLALGDIYLAEKKIEKAREILQEGRRLYPQSKEISNMLTSTYSR</sequence>
<comment type="caution">
    <text evidence="5">The sequence shown here is derived from an EMBL/GenBank/DDBJ whole genome shotgun (WGS) entry which is preliminary data.</text>
</comment>
<keyword evidence="1" id="KW-0677">Repeat</keyword>
<evidence type="ECO:0000313" key="6">
    <source>
        <dbReference type="Proteomes" id="UP001279681"/>
    </source>
</evidence>
<dbReference type="RefSeq" id="WP_320313780.1">
    <property type="nucleotide sequence ID" value="NZ_JAVIKH010000009.1"/>
</dbReference>
<protein>
    <submittedName>
        <fullName evidence="5">Tetratricopeptide repeat protein</fullName>
    </submittedName>
</protein>
<feature type="repeat" description="TPR" evidence="3">
    <location>
        <begin position="160"/>
        <end position="193"/>
    </location>
</feature>
<dbReference type="EMBL" id="JAVIKH010000009">
    <property type="protein sequence ID" value="MDX8336375.1"/>
    <property type="molecule type" value="Genomic_DNA"/>
</dbReference>
<evidence type="ECO:0000256" key="2">
    <source>
        <dbReference type="ARBA" id="ARBA00022803"/>
    </source>
</evidence>
<dbReference type="PANTHER" id="PTHR44858">
    <property type="entry name" value="TETRATRICOPEPTIDE REPEAT PROTEIN 6"/>
    <property type="match status" value="1"/>
</dbReference>
<feature type="repeat" description="TPR" evidence="3">
    <location>
        <begin position="93"/>
        <end position="126"/>
    </location>
</feature>
<feature type="signal peptide" evidence="4">
    <location>
        <begin position="1"/>
        <end position="18"/>
    </location>
</feature>
<accession>A0ABU4WA09</accession>
<dbReference type="PROSITE" id="PS50005">
    <property type="entry name" value="TPR"/>
    <property type="match status" value="2"/>
</dbReference>
<dbReference type="Gene3D" id="1.25.40.10">
    <property type="entry name" value="Tetratricopeptide repeat domain"/>
    <property type="match status" value="1"/>
</dbReference>
<name>A0ABU4WA09_9FUSO</name>
<proteinExistence type="predicted"/>
<dbReference type="SUPFAM" id="SSF48452">
    <property type="entry name" value="TPR-like"/>
    <property type="match status" value="1"/>
</dbReference>
<gene>
    <name evidence="5" type="ORF">RFV38_07685</name>
</gene>
<keyword evidence="6" id="KW-1185">Reference proteome</keyword>
<dbReference type="SMART" id="SM00028">
    <property type="entry name" value="TPR"/>
    <property type="match status" value="3"/>
</dbReference>
<evidence type="ECO:0000256" key="4">
    <source>
        <dbReference type="SAM" id="SignalP"/>
    </source>
</evidence>
<dbReference type="Pfam" id="PF13432">
    <property type="entry name" value="TPR_16"/>
    <property type="match status" value="1"/>
</dbReference>
<evidence type="ECO:0000313" key="5">
    <source>
        <dbReference type="EMBL" id="MDX8336375.1"/>
    </source>
</evidence>
<dbReference type="Pfam" id="PF13174">
    <property type="entry name" value="TPR_6"/>
    <property type="match status" value="1"/>
</dbReference>
<evidence type="ECO:0000256" key="3">
    <source>
        <dbReference type="PROSITE-ProRule" id="PRU00339"/>
    </source>
</evidence>
<dbReference type="InterPro" id="IPR050498">
    <property type="entry name" value="Ycf3"/>
</dbReference>
<keyword evidence="2 3" id="KW-0802">TPR repeat</keyword>
<organism evidence="5 6">
    <name type="scientific">Candidatus Cetobacterium colombiensis</name>
    <dbReference type="NCBI Taxonomy" id="3073100"/>
    <lineage>
        <taxon>Bacteria</taxon>
        <taxon>Fusobacteriati</taxon>
        <taxon>Fusobacteriota</taxon>
        <taxon>Fusobacteriia</taxon>
        <taxon>Fusobacteriales</taxon>
        <taxon>Fusobacteriaceae</taxon>
        <taxon>Cetobacterium</taxon>
    </lineage>
</organism>